<dbReference type="Pfam" id="PF03175">
    <property type="entry name" value="DNA_pol_B_2"/>
    <property type="match status" value="1"/>
</dbReference>
<evidence type="ECO:0000256" key="7">
    <source>
        <dbReference type="ARBA" id="ARBA00023125"/>
    </source>
</evidence>
<sequence>MLRDYWRHVKEQHVLAVREKKKLAQPLLEIIQDYKNKHFEVYAAWCQENNQPSESRSISQAWTASLPGQLEKRLLRLMTDYTVFSFYGSGYDHVLLESYLVPHLFEKKERPRIEKRGNKVTQIRTARGVAFRDITKLLAPSTNLRAFGKLFNLEQAKAHFPFRILTSVGVLNTPQLPVDLSAWKSELTGNSPVTQSEVEEALELFAKAGCQNIGDYLRAYLKLDVVVLQKATLEWRRTLKTYVGVDFIEAGKFTISSLSNYAGLKTSAAAKRIGNFFPNNSQVYRLLRAGMRGGLCTILRSEAGGQDEVIRQTGTDEKAYRNNAHLLEPCGLEEGEGEGEGEPSNYVGYYDATSLYPSSALDLPGGSLKVFLLDDLKTLEFDLSAEHIRAENSSDNFRIFFKFGTKIGELLGLAVDEYTWILSPRRPGSLVLETVEPATVEDVQLCNKILESSKIDMLNQRSRHETVKKWREMYKAEMKAKSDAERAEIFDAGGEEFEFEIEDRHQSGQDSFDIVDIPNPLPRPPTMLVLKFEKKSEENTSSDSDNSEGEEEHEEKQSQSQSSKTEHSLSEGKKSSSQYEEEEEEEEEEGDESAPIYQDYMPT</sequence>
<dbReference type="KEGG" id="dpx:DAPPUDRAFT_272261"/>
<feature type="compositionally biased region" description="Acidic residues" evidence="9">
    <location>
        <begin position="579"/>
        <end position="592"/>
    </location>
</feature>
<dbReference type="GO" id="GO:0003887">
    <property type="term" value="F:DNA-directed DNA polymerase activity"/>
    <property type="evidence" value="ECO:0007669"/>
    <property type="project" value="UniProtKB-KW"/>
</dbReference>
<dbReference type="SUPFAM" id="SSF53098">
    <property type="entry name" value="Ribonuclease H-like"/>
    <property type="match status" value="1"/>
</dbReference>
<keyword evidence="7" id="KW-0238">DNA-binding</keyword>
<dbReference type="GO" id="GO:0000166">
    <property type="term" value="F:nucleotide binding"/>
    <property type="evidence" value="ECO:0007669"/>
    <property type="project" value="InterPro"/>
</dbReference>
<evidence type="ECO:0000256" key="4">
    <source>
        <dbReference type="ARBA" id="ARBA00022695"/>
    </source>
</evidence>
<evidence type="ECO:0000256" key="1">
    <source>
        <dbReference type="ARBA" id="ARBA00005755"/>
    </source>
</evidence>
<dbReference type="GO" id="GO:0003677">
    <property type="term" value="F:DNA binding"/>
    <property type="evidence" value="ECO:0007669"/>
    <property type="project" value="UniProtKB-KW"/>
</dbReference>
<organism evidence="11 12">
    <name type="scientific">Daphnia pulex</name>
    <name type="common">Water flea</name>
    <dbReference type="NCBI Taxonomy" id="6669"/>
    <lineage>
        <taxon>Eukaryota</taxon>
        <taxon>Metazoa</taxon>
        <taxon>Ecdysozoa</taxon>
        <taxon>Arthropoda</taxon>
        <taxon>Crustacea</taxon>
        <taxon>Branchiopoda</taxon>
        <taxon>Diplostraca</taxon>
        <taxon>Cladocera</taxon>
        <taxon>Anomopoda</taxon>
        <taxon>Daphniidae</taxon>
        <taxon>Daphnia</taxon>
    </lineage>
</organism>
<protein>
    <recommendedName>
        <fullName evidence="2">DNA-directed DNA polymerase</fullName>
        <ecNumber evidence="2">2.7.7.7</ecNumber>
    </recommendedName>
</protein>
<dbReference type="AlphaFoldDB" id="E9I2V9"/>
<dbReference type="InterPro" id="IPR012337">
    <property type="entry name" value="RNaseH-like_sf"/>
</dbReference>
<dbReference type="EC" id="2.7.7.7" evidence="2"/>
<evidence type="ECO:0000256" key="9">
    <source>
        <dbReference type="SAM" id="MobiDB-lite"/>
    </source>
</evidence>
<dbReference type="InParanoid" id="E9I2V9"/>
<keyword evidence="12" id="KW-1185">Reference proteome</keyword>
<reference evidence="11 12" key="1">
    <citation type="journal article" date="2011" name="Science">
        <title>The ecoresponsive genome of Daphnia pulex.</title>
        <authorList>
            <person name="Colbourne J.K."/>
            <person name="Pfrender M.E."/>
            <person name="Gilbert D."/>
            <person name="Thomas W.K."/>
            <person name="Tucker A."/>
            <person name="Oakley T.H."/>
            <person name="Tokishita S."/>
            <person name="Aerts A."/>
            <person name="Arnold G.J."/>
            <person name="Basu M.K."/>
            <person name="Bauer D.J."/>
            <person name="Caceres C.E."/>
            <person name="Carmel L."/>
            <person name="Casola C."/>
            <person name="Choi J.H."/>
            <person name="Detter J.C."/>
            <person name="Dong Q."/>
            <person name="Dusheyko S."/>
            <person name="Eads B.D."/>
            <person name="Frohlich T."/>
            <person name="Geiler-Samerotte K.A."/>
            <person name="Gerlach D."/>
            <person name="Hatcher P."/>
            <person name="Jogdeo S."/>
            <person name="Krijgsveld J."/>
            <person name="Kriventseva E.V."/>
            <person name="Kultz D."/>
            <person name="Laforsch C."/>
            <person name="Lindquist E."/>
            <person name="Lopez J."/>
            <person name="Manak J.R."/>
            <person name="Muller J."/>
            <person name="Pangilinan J."/>
            <person name="Patwardhan R.P."/>
            <person name="Pitluck S."/>
            <person name="Pritham E.J."/>
            <person name="Rechtsteiner A."/>
            <person name="Rho M."/>
            <person name="Rogozin I.B."/>
            <person name="Sakarya O."/>
            <person name="Salamov A."/>
            <person name="Schaack S."/>
            <person name="Shapiro H."/>
            <person name="Shiga Y."/>
            <person name="Skalitzky C."/>
            <person name="Smith Z."/>
            <person name="Souvorov A."/>
            <person name="Sung W."/>
            <person name="Tang Z."/>
            <person name="Tsuchiya D."/>
            <person name="Tu H."/>
            <person name="Vos H."/>
            <person name="Wang M."/>
            <person name="Wolf Y.I."/>
            <person name="Yamagata H."/>
            <person name="Yamada T."/>
            <person name="Ye Y."/>
            <person name="Shaw J.R."/>
            <person name="Andrews J."/>
            <person name="Crease T.J."/>
            <person name="Tang H."/>
            <person name="Lucas S.M."/>
            <person name="Robertson H.M."/>
            <person name="Bork P."/>
            <person name="Koonin E.V."/>
            <person name="Zdobnov E.M."/>
            <person name="Grigoriev I.V."/>
            <person name="Lynch M."/>
            <person name="Boore J.L."/>
        </authorList>
    </citation>
    <scope>NUCLEOTIDE SEQUENCE [LARGE SCALE GENOMIC DNA]</scope>
</reference>
<evidence type="ECO:0000256" key="2">
    <source>
        <dbReference type="ARBA" id="ARBA00012417"/>
    </source>
</evidence>
<evidence type="ECO:0000259" key="10">
    <source>
        <dbReference type="Pfam" id="PF03175"/>
    </source>
</evidence>
<evidence type="ECO:0000256" key="5">
    <source>
        <dbReference type="ARBA" id="ARBA00022705"/>
    </source>
</evidence>
<proteinExistence type="inferred from homology"/>
<evidence type="ECO:0000256" key="8">
    <source>
        <dbReference type="ARBA" id="ARBA00049244"/>
    </source>
</evidence>
<accession>E9I2V9</accession>
<keyword evidence="3" id="KW-0808">Transferase</keyword>
<name>E9I2V9_DAPPU</name>
<gene>
    <name evidence="11" type="ORF">DAPPUDRAFT_272261</name>
</gene>
<dbReference type="InterPro" id="IPR004868">
    <property type="entry name" value="DNA-dir_DNA_pol_B_mt/vir"/>
</dbReference>
<dbReference type="HOGENOM" id="CLU_452896_0_0_1"/>
<evidence type="ECO:0000256" key="6">
    <source>
        <dbReference type="ARBA" id="ARBA00022932"/>
    </source>
</evidence>
<keyword evidence="5" id="KW-0235">DNA replication</keyword>
<keyword evidence="6" id="KW-0239">DNA-directed DNA polymerase</keyword>
<feature type="compositionally biased region" description="Basic and acidic residues" evidence="9">
    <location>
        <begin position="564"/>
        <end position="574"/>
    </location>
</feature>
<comment type="catalytic activity">
    <reaction evidence="8">
        <text>DNA(n) + a 2'-deoxyribonucleoside 5'-triphosphate = DNA(n+1) + diphosphate</text>
        <dbReference type="Rhea" id="RHEA:22508"/>
        <dbReference type="Rhea" id="RHEA-COMP:17339"/>
        <dbReference type="Rhea" id="RHEA-COMP:17340"/>
        <dbReference type="ChEBI" id="CHEBI:33019"/>
        <dbReference type="ChEBI" id="CHEBI:61560"/>
        <dbReference type="ChEBI" id="CHEBI:173112"/>
        <dbReference type="EC" id="2.7.7.7"/>
    </reaction>
</comment>
<keyword evidence="4" id="KW-0548">Nucleotidyltransferase</keyword>
<feature type="region of interest" description="Disordered" evidence="9">
    <location>
        <begin position="503"/>
        <end position="603"/>
    </location>
</feature>
<dbReference type="Proteomes" id="UP000000305">
    <property type="component" value="Unassembled WGS sequence"/>
</dbReference>
<dbReference type="EMBL" id="GL734262">
    <property type="protein sequence ID" value="EFX61671.1"/>
    <property type="molecule type" value="Genomic_DNA"/>
</dbReference>
<dbReference type="GO" id="GO:0006260">
    <property type="term" value="P:DNA replication"/>
    <property type="evidence" value="ECO:0007669"/>
    <property type="project" value="UniProtKB-KW"/>
</dbReference>
<comment type="similarity">
    <text evidence="1">Belongs to the DNA polymerase type-B family.</text>
</comment>
<dbReference type="OrthoDB" id="8030979at2759"/>
<evidence type="ECO:0000313" key="12">
    <source>
        <dbReference type="Proteomes" id="UP000000305"/>
    </source>
</evidence>
<evidence type="ECO:0000256" key="3">
    <source>
        <dbReference type="ARBA" id="ARBA00022679"/>
    </source>
</evidence>
<evidence type="ECO:0000313" key="11">
    <source>
        <dbReference type="EMBL" id="EFX61671.1"/>
    </source>
</evidence>
<feature type="domain" description="DNA-directed DNA polymerase family B mitochondria/virus" evidence="10">
    <location>
        <begin position="91"/>
        <end position="300"/>
    </location>
</feature>